<gene>
    <name evidence="3" type="ORF">NCTC11227_02246</name>
</gene>
<dbReference type="CDD" id="cd16430">
    <property type="entry name" value="TraB"/>
    <property type="match status" value="1"/>
</dbReference>
<dbReference type="InterPro" id="IPR005498">
    <property type="entry name" value="T4SS_VirB10/TraB/TrbI"/>
</dbReference>
<feature type="transmembrane region" description="Helical" evidence="2">
    <location>
        <begin position="16"/>
        <end position="36"/>
    </location>
</feature>
<dbReference type="Pfam" id="PF03743">
    <property type="entry name" value="TrbI"/>
    <property type="match status" value="1"/>
</dbReference>
<dbReference type="Proteomes" id="UP000255102">
    <property type="component" value="Unassembled WGS sequence"/>
</dbReference>
<keyword evidence="1" id="KW-0175">Coiled coil</keyword>
<dbReference type="EMBL" id="UGPW01000002">
    <property type="protein sequence ID" value="STY98570.1"/>
    <property type="molecule type" value="Genomic_DNA"/>
</dbReference>
<evidence type="ECO:0000313" key="4">
    <source>
        <dbReference type="Proteomes" id="UP000255102"/>
    </source>
</evidence>
<dbReference type="RefSeq" id="WP_063515096.1">
    <property type="nucleotide sequence ID" value="NZ_CP011159.1"/>
</dbReference>
<name>A0A378QDK6_9GAMM</name>
<evidence type="ECO:0000256" key="1">
    <source>
        <dbReference type="SAM" id="Coils"/>
    </source>
</evidence>
<evidence type="ECO:0000256" key="2">
    <source>
        <dbReference type="SAM" id="Phobius"/>
    </source>
</evidence>
<sequence>MSAVDKNDERRKKQMILAGAAGSLILIVGVGSVFMMDSGTEEEAVEVQTVELQPVGSIENEDAWRRSVAEEDGMRQMQMEELQQELDASRENNAAIIEQMNNLNAQIAELQSRPTQEVVREVRVTTPAPSVSYTPPANYPAPAVSTPVASNPVLPSPTGNLDVLNSSPAYGAPVAQTPKEPRKLEIITFESRGGSKNNSNEDNTLIPTTSFVAATLLNGADAPTGGQAQSNPLPIVLQVKNPANLPNGHKANIKNCRFLAAAWGDLSSERMFARIETLSCVINGKSYEMPAKGYIVGEDGKTGMRGRLVSKKGKLLGLSFLSGVVGATGSVASSIGSTTTAIGGLSTSTVSGSDAARAALGGGVSEGSNTLAEYYREQAERLFDVIEIDAGRAPEVLITSPIAFPAGVTLKK</sequence>
<keyword evidence="2" id="KW-0812">Transmembrane</keyword>
<reference evidence="3 4" key="1">
    <citation type="submission" date="2018-06" db="EMBL/GenBank/DDBJ databases">
        <authorList>
            <consortium name="Pathogen Informatics"/>
            <person name="Doyle S."/>
        </authorList>
    </citation>
    <scope>NUCLEOTIDE SEQUENCE [LARGE SCALE GENOMIC DNA]</scope>
    <source>
        <strain evidence="3 4">NCTC11227</strain>
    </source>
</reference>
<keyword evidence="2" id="KW-0472">Membrane</keyword>
<evidence type="ECO:0000313" key="3">
    <source>
        <dbReference type="EMBL" id="STY98570.1"/>
    </source>
</evidence>
<organism evidence="3 4">
    <name type="scientific">Moraxella ovis</name>
    <dbReference type="NCBI Taxonomy" id="29433"/>
    <lineage>
        <taxon>Bacteria</taxon>
        <taxon>Pseudomonadati</taxon>
        <taxon>Pseudomonadota</taxon>
        <taxon>Gammaproteobacteria</taxon>
        <taxon>Moraxellales</taxon>
        <taxon>Moraxellaceae</taxon>
        <taxon>Moraxella</taxon>
    </lineage>
</organism>
<protein>
    <submittedName>
        <fullName evidence="3">Conjugal transfer pilus assembly protein TraB</fullName>
    </submittedName>
</protein>
<keyword evidence="2" id="KW-1133">Transmembrane helix</keyword>
<feature type="coiled-coil region" evidence="1">
    <location>
        <begin position="79"/>
        <end position="113"/>
    </location>
</feature>
<dbReference type="AlphaFoldDB" id="A0A378QDK6"/>
<accession>A0A378QDK6</accession>
<proteinExistence type="predicted"/>